<reference evidence="3" key="2">
    <citation type="submission" date="2023-06" db="EMBL/GenBank/DDBJ databases">
        <title>Genome assembly of Pristionchus species.</title>
        <authorList>
            <person name="Yoshida K."/>
            <person name="Sommer R.J."/>
        </authorList>
    </citation>
    <scope>NUCLEOTIDE SEQUENCE</scope>
    <source>
        <strain evidence="3">RS5460</strain>
    </source>
</reference>
<evidence type="ECO:0000313" key="3">
    <source>
        <dbReference type="EMBL" id="GMR63131.1"/>
    </source>
</evidence>
<evidence type="ECO:0000313" key="2">
    <source>
        <dbReference type="EMBL" id="GMR44191.1"/>
    </source>
</evidence>
<feature type="region of interest" description="Disordered" evidence="1">
    <location>
        <begin position="134"/>
        <end position="159"/>
    </location>
</feature>
<protein>
    <submittedName>
        <fullName evidence="3">Uncharacterized protein</fullName>
    </submittedName>
</protein>
<dbReference type="EMBL" id="BTRK01000007">
    <property type="protein sequence ID" value="GMR63131.1"/>
    <property type="molecule type" value="Genomic_DNA"/>
</dbReference>
<accession>A0AAN5DHG1</accession>
<comment type="caution">
    <text evidence="3">The sequence shown here is derived from an EMBL/GenBank/DDBJ whole genome shotgun (WGS) entry which is preliminary data.</text>
</comment>
<reference evidence="4" key="1">
    <citation type="submission" date="2022-10" db="EMBL/GenBank/DDBJ databases">
        <title>Genome assembly of Pristionchus species.</title>
        <authorList>
            <person name="Yoshida K."/>
            <person name="Sommer R.J."/>
        </authorList>
    </citation>
    <scope>NUCLEOTIDE SEQUENCE [LARGE SCALE GENOMIC DNA]</scope>
    <source>
        <strain evidence="4">RS5460</strain>
    </source>
</reference>
<gene>
    <name evidence="2" type="ORF">PMAYCL1PPCAC_14386</name>
    <name evidence="3" type="ORF">PMAYCL1PPCAC_33326</name>
</gene>
<name>A0AAN5DHG1_9BILA</name>
<dbReference type="AlphaFoldDB" id="A0AAN5DHG1"/>
<dbReference type="Proteomes" id="UP001328107">
    <property type="component" value="Unassembled WGS sequence"/>
</dbReference>
<evidence type="ECO:0000313" key="4">
    <source>
        <dbReference type="Proteomes" id="UP001328107"/>
    </source>
</evidence>
<evidence type="ECO:0000256" key="1">
    <source>
        <dbReference type="SAM" id="MobiDB-lite"/>
    </source>
</evidence>
<organism evidence="3 4">
    <name type="scientific">Pristionchus mayeri</name>
    <dbReference type="NCBI Taxonomy" id="1317129"/>
    <lineage>
        <taxon>Eukaryota</taxon>
        <taxon>Metazoa</taxon>
        <taxon>Ecdysozoa</taxon>
        <taxon>Nematoda</taxon>
        <taxon>Chromadorea</taxon>
        <taxon>Rhabditida</taxon>
        <taxon>Rhabditina</taxon>
        <taxon>Diplogasteromorpha</taxon>
        <taxon>Diplogasteroidea</taxon>
        <taxon>Neodiplogasteridae</taxon>
        <taxon>Pristionchus</taxon>
    </lineage>
</organism>
<keyword evidence="4" id="KW-1185">Reference proteome</keyword>
<dbReference type="EMBL" id="BTRK01000003">
    <property type="protein sequence ID" value="GMR44191.1"/>
    <property type="molecule type" value="Genomic_DNA"/>
</dbReference>
<proteinExistence type="predicted"/>
<sequence>MKTTDRCPSLGDRCGHGDAILTLESAQGDSEGQIMLRASDDVQHQLTPFHLKCWRFQKHVFQTADRGRLGCDMIMKRERKKKDIIETNHDLFRHLVELDGQPGIPLSTRVIAQIVDGIQQDMTEEEIAERDRLAEEVASSKPHKRSTGGGENEAARPKLQQLQQLQQCSRRLVVARHPRRRLRRRMEW</sequence>